<dbReference type="Proteomes" id="UP001321760">
    <property type="component" value="Unassembled WGS sequence"/>
</dbReference>
<protein>
    <submittedName>
        <fullName evidence="2">Uncharacterized protein</fullName>
    </submittedName>
</protein>
<proteinExistence type="predicted"/>
<name>A0AAV9H7G3_9PEZI</name>
<sequence>MSDRRSPPPSQSGAANEVNERTALAAANHPVEFYRAVERFHRSVDHLLAHVTATNPSLITSMSSGSDRELRRRFNRDPEPPNESGRPPSILSSSSLPPLRSLHRLSNMSSAGGSGSRSSRYHRDRIERHRLAMEARSQSTTLDDVSRTLDDANSHLRALLDLHTPQPAISPPLQTSDHPEDNRRVKRRKLDSDKIAPSYKSVRYGRYGQLEPGQLTMEIVSCDGGVFSSDGTNYLAENILKNDGSVYCTKSYRCNIVLRHSGGTPFSLKELTIKAPSSNRYSSPVREGMVFVSMNHDELFTRTAQYQIQYLPSRANPSGTLPAIYSIRHDDDVHRIRPRGAYPPHHGEDDNDECKTAQIPSEFTSASPPFNVTYEYGEDREDDGTHPGFLRSTRRTPNRIGMLPFESDNSDDGADVWGPSASDWSSFEDMVVNRHPYSSRGHGDHDTGSMTLDEAREANQIATQEAVRAVGGELMAPLVHFNMETDKNKCTIKFDPPVSGRFILLKMWTPHHSPNKNIDIQAVVAKGFAGPRYFTSVDVR</sequence>
<evidence type="ECO:0000313" key="3">
    <source>
        <dbReference type="Proteomes" id="UP001321760"/>
    </source>
</evidence>
<feature type="region of interest" description="Disordered" evidence="1">
    <location>
        <begin position="163"/>
        <end position="192"/>
    </location>
</feature>
<feature type="region of interest" description="Disordered" evidence="1">
    <location>
        <begin position="1"/>
        <end position="23"/>
    </location>
</feature>
<evidence type="ECO:0000256" key="1">
    <source>
        <dbReference type="SAM" id="MobiDB-lite"/>
    </source>
</evidence>
<feature type="region of interest" description="Disordered" evidence="1">
    <location>
        <begin position="57"/>
        <end position="122"/>
    </location>
</feature>
<dbReference type="EMBL" id="MU865913">
    <property type="protein sequence ID" value="KAK4455836.1"/>
    <property type="molecule type" value="Genomic_DNA"/>
</dbReference>
<gene>
    <name evidence="2" type="ORF">QBC34DRAFT_388062</name>
</gene>
<feature type="compositionally biased region" description="Low complexity" evidence="1">
    <location>
        <begin position="84"/>
        <end position="111"/>
    </location>
</feature>
<reference evidence="2" key="1">
    <citation type="journal article" date="2023" name="Mol. Phylogenet. Evol.">
        <title>Genome-scale phylogeny and comparative genomics of the fungal order Sordariales.</title>
        <authorList>
            <person name="Hensen N."/>
            <person name="Bonometti L."/>
            <person name="Westerberg I."/>
            <person name="Brannstrom I.O."/>
            <person name="Guillou S."/>
            <person name="Cros-Aarteil S."/>
            <person name="Calhoun S."/>
            <person name="Haridas S."/>
            <person name="Kuo A."/>
            <person name="Mondo S."/>
            <person name="Pangilinan J."/>
            <person name="Riley R."/>
            <person name="LaButti K."/>
            <person name="Andreopoulos B."/>
            <person name="Lipzen A."/>
            <person name="Chen C."/>
            <person name="Yan M."/>
            <person name="Daum C."/>
            <person name="Ng V."/>
            <person name="Clum A."/>
            <person name="Steindorff A."/>
            <person name="Ohm R.A."/>
            <person name="Martin F."/>
            <person name="Silar P."/>
            <person name="Natvig D.O."/>
            <person name="Lalanne C."/>
            <person name="Gautier V."/>
            <person name="Ament-Velasquez S.L."/>
            <person name="Kruys A."/>
            <person name="Hutchinson M.I."/>
            <person name="Powell A.J."/>
            <person name="Barry K."/>
            <person name="Miller A.N."/>
            <person name="Grigoriev I.V."/>
            <person name="Debuchy R."/>
            <person name="Gladieux P."/>
            <person name="Hiltunen Thoren M."/>
            <person name="Johannesson H."/>
        </authorList>
    </citation>
    <scope>NUCLEOTIDE SEQUENCE</scope>
    <source>
        <strain evidence="2">PSN243</strain>
    </source>
</reference>
<dbReference type="AlphaFoldDB" id="A0AAV9H7G3"/>
<keyword evidence="3" id="KW-1185">Reference proteome</keyword>
<evidence type="ECO:0000313" key="2">
    <source>
        <dbReference type="EMBL" id="KAK4455836.1"/>
    </source>
</evidence>
<feature type="region of interest" description="Disordered" evidence="1">
    <location>
        <begin position="378"/>
        <end position="414"/>
    </location>
</feature>
<feature type="compositionally biased region" description="Basic and acidic residues" evidence="1">
    <location>
        <begin position="66"/>
        <end position="79"/>
    </location>
</feature>
<comment type="caution">
    <text evidence="2">The sequence shown here is derived from an EMBL/GenBank/DDBJ whole genome shotgun (WGS) entry which is preliminary data.</text>
</comment>
<reference evidence="2" key="2">
    <citation type="submission" date="2023-05" db="EMBL/GenBank/DDBJ databases">
        <authorList>
            <consortium name="Lawrence Berkeley National Laboratory"/>
            <person name="Steindorff A."/>
            <person name="Hensen N."/>
            <person name="Bonometti L."/>
            <person name="Westerberg I."/>
            <person name="Brannstrom I.O."/>
            <person name="Guillou S."/>
            <person name="Cros-Aarteil S."/>
            <person name="Calhoun S."/>
            <person name="Haridas S."/>
            <person name="Kuo A."/>
            <person name="Mondo S."/>
            <person name="Pangilinan J."/>
            <person name="Riley R."/>
            <person name="Labutti K."/>
            <person name="Andreopoulos B."/>
            <person name="Lipzen A."/>
            <person name="Chen C."/>
            <person name="Yanf M."/>
            <person name="Daum C."/>
            <person name="Ng V."/>
            <person name="Clum A."/>
            <person name="Ohm R."/>
            <person name="Martin F."/>
            <person name="Silar P."/>
            <person name="Natvig D."/>
            <person name="Lalanne C."/>
            <person name="Gautier V."/>
            <person name="Ament-Velasquez S.L."/>
            <person name="Kruys A."/>
            <person name="Hutchinson M.I."/>
            <person name="Powell A.J."/>
            <person name="Barry K."/>
            <person name="Miller A.N."/>
            <person name="Grigoriev I.V."/>
            <person name="Debuchy R."/>
            <person name="Gladieux P."/>
            <person name="Thoren M.H."/>
            <person name="Johannesson H."/>
        </authorList>
    </citation>
    <scope>NUCLEOTIDE SEQUENCE</scope>
    <source>
        <strain evidence="2">PSN243</strain>
    </source>
</reference>
<organism evidence="2 3">
    <name type="scientific">Podospora aff. communis PSN243</name>
    <dbReference type="NCBI Taxonomy" id="3040156"/>
    <lineage>
        <taxon>Eukaryota</taxon>
        <taxon>Fungi</taxon>
        <taxon>Dikarya</taxon>
        <taxon>Ascomycota</taxon>
        <taxon>Pezizomycotina</taxon>
        <taxon>Sordariomycetes</taxon>
        <taxon>Sordariomycetidae</taxon>
        <taxon>Sordariales</taxon>
        <taxon>Podosporaceae</taxon>
        <taxon>Podospora</taxon>
    </lineage>
</organism>
<accession>A0AAV9H7G3</accession>